<keyword evidence="4" id="KW-0560">Oxidoreductase</keyword>
<dbReference type="EMBL" id="JBFCZG010000007">
    <property type="protein sequence ID" value="KAL3420135.1"/>
    <property type="molecule type" value="Genomic_DNA"/>
</dbReference>
<dbReference type="GO" id="GO:0004497">
    <property type="term" value="F:monooxygenase activity"/>
    <property type="evidence" value="ECO:0007669"/>
    <property type="project" value="UniProtKB-KW"/>
</dbReference>
<keyword evidence="2" id="KW-0186">Copper</keyword>
<evidence type="ECO:0000256" key="2">
    <source>
        <dbReference type="ARBA" id="ARBA00023008"/>
    </source>
</evidence>
<evidence type="ECO:0000313" key="4">
    <source>
        <dbReference type="EMBL" id="KAL3420135.1"/>
    </source>
</evidence>
<keyword evidence="1" id="KW-0479">Metal-binding</keyword>
<dbReference type="InterPro" id="IPR008922">
    <property type="entry name" value="Di-copper_centre_dom_sf"/>
</dbReference>
<feature type="domain" description="Tyrosinase copper-binding" evidence="3">
    <location>
        <begin position="12"/>
        <end position="152"/>
    </location>
</feature>
<comment type="caution">
    <text evidence="4">The sequence shown here is derived from an EMBL/GenBank/DDBJ whole genome shotgun (WGS) entry which is preliminary data.</text>
</comment>
<dbReference type="InterPro" id="IPR002227">
    <property type="entry name" value="Tyrosinase_Cu-bd"/>
</dbReference>
<evidence type="ECO:0000259" key="3">
    <source>
        <dbReference type="Pfam" id="PF00264"/>
    </source>
</evidence>
<dbReference type="Proteomes" id="UP001629113">
    <property type="component" value="Unassembled WGS sequence"/>
</dbReference>
<dbReference type="PANTHER" id="PTHR11474:SF126">
    <property type="entry name" value="TYROSINASE-LIKE PROTEIN TYR-1-RELATED"/>
    <property type="match status" value="1"/>
</dbReference>
<keyword evidence="4" id="KW-0503">Monooxygenase</keyword>
<dbReference type="Pfam" id="PF00264">
    <property type="entry name" value="Tyrosinase"/>
    <property type="match status" value="1"/>
</dbReference>
<accession>A0ABR4PA24</accession>
<evidence type="ECO:0000256" key="1">
    <source>
        <dbReference type="ARBA" id="ARBA00022723"/>
    </source>
</evidence>
<gene>
    <name evidence="4" type="ORF">PVAG01_08634</name>
</gene>
<organism evidence="4 5">
    <name type="scientific">Phlyctema vagabunda</name>
    <dbReference type="NCBI Taxonomy" id="108571"/>
    <lineage>
        <taxon>Eukaryota</taxon>
        <taxon>Fungi</taxon>
        <taxon>Dikarya</taxon>
        <taxon>Ascomycota</taxon>
        <taxon>Pezizomycotina</taxon>
        <taxon>Leotiomycetes</taxon>
        <taxon>Helotiales</taxon>
        <taxon>Dermateaceae</taxon>
        <taxon>Phlyctema</taxon>
    </lineage>
</organism>
<dbReference type="PRINTS" id="PR00092">
    <property type="entry name" value="TYROSINASE"/>
</dbReference>
<name>A0ABR4PA24_9HELO</name>
<dbReference type="InterPro" id="IPR050316">
    <property type="entry name" value="Tyrosinase/Hemocyanin"/>
</dbReference>
<dbReference type="Gene3D" id="1.10.1280.10">
    <property type="entry name" value="Di-copper center containing domain from catechol oxidase"/>
    <property type="match status" value="1"/>
</dbReference>
<protein>
    <submittedName>
        <fullName evidence="4">Monooxygenase</fullName>
    </submittedName>
</protein>
<keyword evidence="5" id="KW-1185">Reference proteome</keyword>
<proteinExistence type="predicted"/>
<reference evidence="4 5" key="1">
    <citation type="submission" date="2024-06" db="EMBL/GenBank/DDBJ databases">
        <title>Complete genome of Phlyctema vagabunda strain 19-DSS-EL-015.</title>
        <authorList>
            <person name="Fiorenzani C."/>
        </authorList>
    </citation>
    <scope>NUCLEOTIDE SEQUENCE [LARGE SCALE GENOMIC DNA]</scope>
    <source>
        <strain evidence="4 5">19-DSS-EL-015</strain>
    </source>
</reference>
<dbReference type="SUPFAM" id="SSF48056">
    <property type="entry name" value="Di-copper centre-containing domain"/>
    <property type="match status" value="1"/>
</dbReference>
<sequence length="211" mass="23815">MPSSLKLIKRRYWDWTLDSADPARSSIWDAETGFGGNGNPEDPARCVTDGPFRDIRPDWLEGRYQPHCLSRAFNDGNGRVGRMFGEEYSPEAIEAVQANIDFTTFATALENGPHGAVHTAIDGDMSTSTSPNEILFFLHHCQVDRLWYLWQQVDPLVRNLDYGGDRTQDVAGRPPPQPATVEDLLRMNNLAPDLRVRDLLTTESDLLCYVY</sequence>
<dbReference type="PANTHER" id="PTHR11474">
    <property type="entry name" value="TYROSINASE FAMILY MEMBER"/>
    <property type="match status" value="1"/>
</dbReference>
<evidence type="ECO:0000313" key="5">
    <source>
        <dbReference type="Proteomes" id="UP001629113"/>
    </source>
</evidence>